<proteinExistence type="predicted"/>
<accession>N1JR60</accession>
<dbReference type="EMBL" id="CAUH01008648">
    <property type="protein sequence ID" value="CCU83230.1"/>
    <property type="molecule type" value="Genomic_DNA"/>
</dbReference>
<sequence>MKLFQATATIAVVSNMVTCVTAVYWQCLSVSFREPVVVEAATSAWSNGLNSVSNYPKTCFWEDPSGIDEIFRSFPMNANGLPWTSGPANYYVVSNSDRSRIKVFSNLDGGYQCNLIQ</sequence>
<reference evidence="1 2" key="1">
    <citation type="journal article" date="2010" name="Science">
        <title>Genome expansion and gene loss in powdery mildew fungi reveal tradeoffs in extreme parasitism.</title>
        <authorList>
            <person name="Spanu P.D."/>
            <person name="Abbott J.C."/>
            <person name="Amselem J."/>
            <person name="Burgis T.A."/>
            <person name="Soanes D.M."/>
            <person name="Stueber K."/>
            <person name="Ver Loren van Themaat E."/>
            <person name="Brown J.K.M."/>
            <person name="Butcher S.A."/>
            <person name="Gurr S.J."/>
            <person name="Lebrun M.-H."/>
            <person name="Ridout C.J."/>
            <person name="Schulze-Lefert P."/>
            <person name="Talbot N.J."/>
            <person name="Ahmadinejad N."/>
            <person name="Ametz C."/>
            <person name="Barton G.R."/>
            <person name="Benjdia M."/>
            <person name="Bidzinski P."/>
            <person name="Bindschedler L.V."/>
            <person name="Both M."/>
            <person name="Brewer M.T."/>
            <person name="Cadle-Davidson L."/>
            <person name="Cadle-Davidson M.M."/>
            <person name="Collemare J."/>
            <person name="Cramer R."/>
            <person name="Frenkel O."/>
            <person name="Godfrey D."/>
            <person name="Harriman J."/>
            <person name="Hoede C."/>
            <person name="King B.C."/>
            <person name="Klages S."/>
            <person name="Kleemann J."/>
            <person name="Knoll D."/>
            <person name="Koti P.S."/>
            <person name="Kreplak J."/>
            <person name="Lopez-Ruiz F.J."/>
            <person name="Lu X."/>
            <person name="Maekawa T."/>
            <person name="Mahanil S."/>
            <person name="Micali C."/>
            <person name="Milgroom M.G."/>
            <person name="Montana G."/>
            <person name="Noir S."/>
            <person name="O'Connell R.J."/>
            <person name="Oberhaensli S."/>
            <person name="Parlange F."/>
            <person name="Pedersen C."/>
            <person name="Quesneville H."/>
            <person name="Reinhardt R."/>
            <person name="Rott M."/>
            <person name="Sacristan S."/>
            <person name="Schmidt S.M."/>
            <person name="Schoen M."/>
            <person name="Skamnioti P."/>
            <person name="Sommer H."/>
            <person name="Stephens A."/>
            <person name="Takahara H."/>
            <person name="Thordal-Christensen H."/>
            <person name="Vigouroux M."/>
            <person name="Wessling R."/>
            <person name="Wicker T."/>
            <person name="Panstruga R."/>
        </authorList>
    </citation>
    <scope>NUCLEOTIDE SEQUENCE [LARGE SCALE GENOMIC DNA]</scope>
    <source>
        <strain evidence="1">DH14</strain>
    </source>
</reference>
<organism evidence="1 2">
    <name type="scientific">Blumeria graminis f. sp. hordei (strain DH14)</name>
    <name type="common">Barley powdery mildew</name>
    <name type="synonym">Oidium monilioides f. sp. hordei</name>
    <dbReference type="NCBI Taxonomy" id="546991"/>
    <lineage>
        <taxon>Eukaryota</taxon>
        <taxon>Fungi</taxon>
        <taxon>Dikarya</taxon>
        <taxon>Ascomycota</taxon>
        <taxon>Pezizomycotina</taxon>
        <taxon>Leotiomycetes</taxon>
        <taxon>Erysiphales</taxon>
        <taxon>Erysiphaceae</taxon>
        <taxon>Blumeria</taxon>
        <taxon>Blumeria hordei</taxon>
    </lineage>
</organism>
<dbReference type="InParanoid" id="N1JR60"/>
<evidence type="ECO:0000313" key="1">
    <source>
        <dbReference type="EMBL" id="CCU83230.1"/>
    </source>
</evidence>
<dbReference type="OrthoDB" id="3604906at2759"/>
<keyword evidence="2" id="KW-1185">Reference proteome</keyword>
<gene>
    <name evidence="1" type="ORF">BGHDH14_bgh03629</name>
</gene>
<evidence type="ECO:0000313" key="2">
    <source>
        <dbReference type="Proteomes" id="UP000015441"/>
    </source>
</evidence>
<dbReference type="AlphaFoldDB" id="N1JR60"/>
<dbReference type="Proteomes" id="UP000015441">
    <property type="component" value="Unassembled WGS sequence"/>
</dbReference>
<dbReference type="HOGENOM" id="CLU_176675_0_0_1"/>
<protein>
    <submittedName>
        <fullName evidence="1">CSEP0123 putative effector protein</fullName>
    </submittedName>
</protein>
<name>N1JR60_BLUG1</name>
<comment type="caution">
    <text evidence="1">The sequence shown here is derived from an EMBL/GenBank/DDBJ whole genome shotgun (WGS) entry which is preliminary data.</text>
</comment>